<dbReference type="Proteomes" id="UP001165366">
    <property type="component" value="Unassembled WGS sequence"/>
</dbReference>
<evidence type="ECO:0000313" key="2">
    <source>
        <dbReference type="Proteomes" id="UP001165366"/>
    </source>
</evidence>
<gene>
    <name evidence="1" type="ORF">L6773_19675</name>
</gene>
<reference evidence="1" key="1">
    <citation type="submission" date="2022-01" db="EMBL/GenBank/DDBJ databases">
        <authorList>
            <person name="Wang Y."/>
        </authorList>
    </citation>
    <scope>NUCLEOTIDE SEQUENCE</scope>
    <source>
        <strain evidence="1">WB101</strain>
    </source>
</reference>
<organism evidence="1 2">
    <name type="scientific">Rhodohalobacter sulfatireducens</name>
    <dbReference type="NCBI Taxonomy" id="2911366"/>
    <lineage>
        <taxon>Bacteria</taxon>
        <taxon>Pseudomonadati</taxon>
        <taxon>Balneolota</taxon>
        <taxon>Balneolia</taxon>
        <taxon>Balneolales</taxon>
        <taxon>Balneolaceae</taxon>
        <taxon>Rhodohalobacter</taxon>
    </lineage>
</organism>
<sequence length="317" mass="36583">MGISEEFSFIVTIRSTGERTEKACIRSLLKEGIRESQINLIREAPFKKSLETCFQTAYKAQTKWLLTVDADMIIIPGTLRGFFQMAEEMPEQNLQIQGNNLDKFFASVRSGGPRIYRVDYLRTAYEISKNLPDNIRPESNVISELGEKEHPSRYISTVNCIHDFGQYYSDIYRKSYAHSIKHIKKLPKILQNTADKRAIDPDYKVFIKGIFDSLLSDIDVSIDKRILKDETAQALQQLHISEKKDIPESIDVQKIIKEYSLLDQWISYENCRIKDVPRTPTRLISENLKKKGNIKGIMYLFGLTLSRAGEYLQRVGK</sequence>
<accession>A0ABS9KIW1</accession>
<protein>
    <recommendedName>
        <fullName evidence="3">Glycosyltransferase 2-like domain-containing protein</fullName>
    </recommendedName>
</protein>
<dbReference type="RefSeq" id="WP_237856283.1">
    <property type="nucleotide sequence ID" value="NZ_JAKLWS010000044.1"/>
</dbReference>
<dbReference type="EMBL" id="JAKLWS010000044">
    <property type="protein sequence ID" value="MCG2590800.1"/>
    <property type="molecule type" value="Genomic_DNA"/>
</dbReference>
<evidence type="ECO:0000313" key="1">
    <source>
        <dbReference type="EMBL" id="MCG2590800.1"/>
    </source>
</evidence>
<proteinExistence type="predicted"/>
<name>A0ABS9KIW1_9BACT</name>
<comment type="caution">
    <text evidence="1">The sequence shown here is derived from an EMBL/GenBank/DDBJ whole genome shotgun (WGS) entry which is preliminary data.</text>
</comment>
<keyword evidence="2" id="KW-1185">Reference proteome</keyword>
<reference evidence="1" key="2">
    <citation type="submission" date="2024-05" db="EMBL/GenBank/DDBJ databases">
        <title>Rhodohalobacter halophilus gen. nov., sp. nov., a moderately halophilic member of the family Balneolaceae.</title>
        <authorList>
            <person name="Xia J."/>
        </authorList>
    </citation>
    <scope>NUCLEOTIDE SEQUENCE</scope>
    <source>
        <strain evidence="1">WB101</strain>
    </source>
</reference>
<evidence type="ECO:0008006" key="3">
    <source>
        <dbReference type="Google" id="ProtNLM"/>
    </source>
</evidence>